<comment type="similarity">
    <text evidence="1">Belongs to the 'GDXG' lipolytic enzyme family.</text>
</comment>
<proteinExistence type="inferred from homology"/>
<dbReference type="OrthoDB" id="2152029at2759"/>
<gene>
    <name evidence="5" type="ORF">BU26DRAFT_521591</name>
</gene>
<evidence type="ECO:0000256" key="2">
    <source>
        <dbReference type="ARBA" id="ARBA00022801"/>
    </source>
</evidence>
<sequence length="334" mass="37266">MSTESASSPTRSSIHVTKRDDRSSYMLLIQLLTRPFRNHLGRPKKYHPKGSIELETPKSVLATCTATHRTVCDINVYDIVPKKPARTSRRIYYFGGGGWQSPPSPQHWQVCAKYAMEIPGTIVTLVSYPLAPNNPAPSAFPMLMRLYRIVMEKANELGEKVILAGDSSGGNIVLSLVLEALREDEKAATSETEQKRIPHPAAVLALCPSTDLTRNNPDIEKLAKFDPLLTPTFVRQTARAWHADWDPADRRVSPNNADISLLGRSGIKVHGITSGYDILSPDAIIFRDKLAEEGVQGEWLHWEKQMHCFSLTLPYGLLEAREAFAWIVSILKDV</sequence>
<evidence type="ECO:0000259" key="4">
    <source>
        <dbReference type="Pfam" id="PF07859"/>
    </source>
</evidence>
<dbReference type="InterPro" id="IPR050300">
    <property type="entry name" value="GDXG_lipolytic_enzyme"/>
</dbReference>
<dbReference type="GO" id="GO:0016787">
    <property type="term" value="F:hydrolase activity"/>
    <property type="evidence" value="ECO:0007669"/>
    <property type="project" value="UniProtKB-KW"/>
</dbReference>
<evidence type="ECO:0000313" key="5">
    <source>
        <dbReference type="EMBL" id="KAF2246099.1"/>
    </source>
</evidence>
<keyword evidence="6" id="KW-1185">Reference proteome</keyword>
<keyword evidence="2 5" id="KW-0378">Hydrolase</keyword>
<dbReference type="RefSeq" id="XP_033681103.1">
    <property type="nucleotide sequence ID" value="XM_033829574.1"/>
</dbReference>
<dbReference type="GeneID" id="54582904"/>
<dbReference type="Pfam" id="PF07859">
    <property type="entry name" value="Abhydrolase_3"/>
    <property type="match status" value="1"/>
</dbReference>
<dbReference type="PANTHER" id="PTHR48081:SF8">
    <property type="entry name" value="ALPHA_BETA HYDROLASE FOLD-3 DOMAIN-CONTAINING PROTEIN-RELATED"/>
    <property type="match status" value="1"/>
</dbReference>
<dbReference type="AlphaFoldDB" id="A0A6A6I791"/>
<dbReference type="Proteomes" id="UP000800094">
    <property type="component" value="Unassembled WGS sequence"/>
</dbReference>
<accession>A0A6A6I791</accession>
<dbReference type="EMBL" id="ML987199">
    <property type="protein sequence ID" value="KAF2246099.1"/>
    <property type="molecule type" value="Genomic_DNA"/>
</dbReference>
<dbReference type="InterPro" id="IPR033140">
    <property type="entry name" value="Lipase_GDXG_put_SER_AS"/>
</dbReference>
<dbReference type="PROSITE" id="PS01174">
    <property type="entry name" value="LIPASE_GDXG_SER"/>
    <property type="match status" value="1"/>
</dbReference>
<feature type="domain" description="Alpha/beta hydrolase fold-3" evidence="4">
    <location>
        <begin position="92"/>
        <end position="310"/>
    </location>
</feature>
<feature type="active site" evidence="3">
    <location>
        <position position="167"/>
    </location>
</feature>
<evidence type="ECO:0000313" key="6">
    <source>
        <dbReference type="Proteomes" id="UP000800094"/>
    </source>
</evidence>
<evidence type="ECO:0000256" key="1">
    <source>
        <dbReference type="ARBA" id="ARBA00010515"/>
    </source>
</evidence>
<dbReference type="PANTHER" id="PTHR48081">
    <property type="entry name" value="AB HYDROLASE SUPERFAMILY PROTEIN C4A8.06C"/>
    <property type="match status" value="1"/>
</dbReference>
<dbReference type="SUPFAM" id="SSF53474">
    <property type="entry name" value="alpha/beta-Hydrolases"/>
    <property type="match status" value="1"/>
</dbReference>
<organism evidence="5 6">
    <name type="scientific">Trematosphaeria pertusa</name>
    <dbReference type="NCBI Taxonomy" id="390896"/>
    <lineage>
        <taxon>Eukaryota</taxon>
        <taxon>Fungi</taxon>
        <taxon>Dikarya</taxon>
        <taxon>Ascomycota</taxon>
        <taxon>Pezizomycotina</taxon>
        <taxon>Dothideomycetes</taxon>
        <taxon>Pleosporomycetidae</taxon>
        <taxon>Pleosporales</taxon>
        <taxon>Massarineae</taxon>
        <taxon>Trematosphaeriaceae</taxon>
        <taxon>Trematosphaeria</taxon>
    </lineage>
</organism>
<dbReference type="InterPro" id="IPR013094">
    <property type="entry name" value="AB_hydrolase_3"/>
</dbReference>
<dbReference type="Gene3D" id="3.40.50.1820">
    <property type="entry name" value="alpha/beta hydrolase"/>
    <property type="match status" value="1"/>
</dbReference>
<reference evidence="5" key="1">
    <citation type="journal article" date="2020" name="Stud. Mycol.">
        <title>101 Dothideomycetes genomes: a test case for predicting lifestyles and emergence of pathogens.</title>
        <authorList>
            <person name="Haridas S."/>
            <person name="Albert R."/>
            <person name="Binder M."/>
            <person name="Bloem J."/>
            <person name="Labutti K."/>
            <person name="Salamov A."/>
            <person name="Andreopoulos B."/>
            <person name="Baker S."/>
            <person name="Barry K."/>
            <person name="Bills G."/>
            <person name="Bluhm B."/>
            <person name="Cannon C."/>
            <person name="Castanera R."/>
            <person name="Culley D."/>
            <person name="Daum C."/>
            <person name="Ezra D."/>
            <person name="Gonzalez J."/>
            <person name="Henrissat B."/>
            <person name="Kuo A."/>
            <person name="Liang C."/>
            <person name="Lipzen A."/>
            <person name="Lutzoni F."/>
            <person name="Magnuson J."/>
            <person name="Mondo S."/>
            <person name="Nolan M."/>
            <person name="Ohm R."/>
            <person name="Pangilinan J."/>
            <person name="Park H.-J."/>
            <person name="Ramirez L."/>
            <person name="Alfaro M."/>
            <person name="Sun H."/>
            <person name="Tritt A."/>
            <person name="Yoshinaga Y."/>
            <person name="Zwiers L.-H."/>
            <person name="Turgeon B."/>
            <person name="Goodwin S."/>
            <person name="Spatafora J."/>
            <person name="Crous P."/>
            <person name="Grigoriev I."/>
        </authorList>
    </citation>
    <scope>NUCLEOTIDE SEQUENCE</scope>
    <source>
        <strain evidence="5">CBS 122368</strain>
    </source>
</reference>
<protein>
    <submittedName>
        <fullName evidence="5">Alpha/beta-hydrolase</fullName>
    </submittedName>
</protein>
<name>A0A6A6I791_9PLEO</name>
<dbReference type="InterPro" id="IPR029058">
    <property type="entry name" value="AB_hydrolase_fold"/>
</dbReference>
<evidence type="ECO:0000256" key="3">
    <source>
        <dbReference type="PROSITE-ProRule" id="PRU10038"/>
    </source>
</evidence>